<accession>A0A423WD63</accession>
<evidence type="ECO:0000256" key="1">
    <source>
        <dbReference type="ARBA" id="ARBA00022679"/>
    </source>
</evidence>
<dbReference type="GO" id="GO:0016603">
    <property type="term" value="F:glutaminyl-peptide cyclotransferase activity"/>
    <property type="evidence" value="ECO:0007669"/>
    <property type="project" value="InterPro"/>
</dbReference>
<organism evidence="5 6">
    <name type="scientific">Cytospora schulzeri</name>
    <dbReference type="NCBI Taxonomy" id="448051"/>
    <lineage>
        <taxon>Eukaryota</taxon>
        <taxon>Fungi</taxon>
        <taxon>Dikarya</taxon>
        <taxon>Ascomycota</taxon>
        <taxon>Pezizomycotina</taxon>
        <taxon>Sordariomycetes</taxon>
        <taxon>Sordariomycetidae</taxon>
        <taxon>Diaporthales</taxon>
        <taxon>Cytosporaceae</taxon>
        <taxon>Cytospora</taxon>
    </lineage>
</organism>
<dbReference type="CDD" id="cd03880">
    <property type="entry name" value="M28_QC_like"/>
    <property type="match status" value="1"/>
</dbReference>
<reference evidence="5 6" key="1">
    <citation type="submission" date="2015-09" db="EMBL/GenBank/DDBJ databases">
        <title>Host preference determinants of Valsa canker pathogens revealed by comparative genomics.</title>
        <authorList>
            <person name="Yin Z."/>
            <person name="Huang L."/>
        </authorList>
    </citation>
    <scope>NUCLEOTIDE SEQUENCE [LARGE SCALE GENOMIC DNA]</scope>
    <source>
        <strain evidence="5 6">03-1</strain>
    </source>
</reference>
<keyword evidence="1" id="KW-0808">Transferase</keyword>
<dbReference type="InterPro" id="IPR040234">
    <property type="entry name" value="QC/QCL"/>
</dbReference>
<dbReference type="PANTHER" id="PTHR12283">
    <property type="entry name" value="GLUTAMINYL-PEPTIDE CYCLOTRANSFERASE"/>
    <property type="match status" value="1"/>
</dbReference>
<comment type="similarity">
    <text evidence="3">Belongs to the peptidase M28 family.</text>
</comment>
<keyword evidence="3" id="KW-0645">Protease</keyword>
<dbReference type="STRING" id="356882.A0A423WD63"/>
<keyword evidence="3" id="KW-0378">Hydrolase</keyword>
<dbReference type="InterPro" id="IPR037457">
    <property type="entry name" value="M28_QC"/>
</dbReference>
<sequence length="368" mass="40977">MMRSHGSSHVPSLLAIFLLIVAVAAYLPLSDDFLRAVPNPGDDFDINNGVLLAPILIPRVPGTPGSVKVQQHFVDFFQKELPSWEIEWQNSTAQTPATGSAYIPFNNIVFKREPPWTKPGQANILTLVAHFDSKLTPAGFIGATDSAVPCAVLMHVARSIDQYLTQMYDEMVAQGELGGSPDMDMGVQILLLDGEEAFVSWTATDSLYGARSLAETWENQPTMAMADFPNRLNQISLFVLLDLLGAANPQIPSYFLPTHWSYQAMAKVEQRMRDLGLLESQPAQPFLPDSEKVASHFTRAWVGDDHVPFMGRGVPILHLIPSPFPAVWHKMEDDGEHLDMPTVRDWAKIMTAFALEWLDIMQVWPQNQ</sequence>
<dbReference type="GO" id="GO:0006508">
    <property type="term" value="P:proteolysis"/>
    <property type="evidence" value="ECO:0007669"/>
    <property type="project" value="UniProtKB-KW"/>
</dbReference>
<evidence type="ECO:0000313" key="5">
    <source>
        <dbReference type="EMBL" id="ROW01353.1"/>
    </source>
</evidence>
<proteinExistence type="inferred from homology"/>
<evidence type="ECO:0000256" key="3">
    <source>
        <dbReference type="RuleBase" id="RU361240"/>
    </source>
</evidence>
<keyword evidence="6" id="KW-1185">Reference proteome</keyword>
<dbReference type="PANTHER" id="PTHR12283:SF2">
    <property type="entry name" value="PEPTIDE HYDROLASE"/>
    <property type="match status" value="1"/>
</dbReference>
<keyword evidence="2" id="KW-0012">Acyltransferase</keyword>
<gene>
    <name evidence="5" type="ORF">VMCG_05984</name>
</gene>
<dbReference type="Proteomes" id="UP000283895">
    <property type="component" value="Unassembled WGS sequence"/>
</dbReference>
<dbReference type="AlphaFoldDB" id="A0A423WD63"/>
<dbReference type="EC" id="3.4.-.-" evidence="3"/>
<dbReference type="EMBL" id="LKEA01000019">
    <property type="protein sequence ID" value="ROW01353.1"/>
    <property type="molecule type" value="Genomic_DNA"/>
</dbReference>
<name>A0A423WD63_9PEZI</name>
<dbReference type="OrthoDB" id="3907302at2759"/>
<keyword evidence="3" id="KW-0479">Metal-binding</keyword>
<feature type="chain" id="PRO_5018822435" description="Peptide hydrolase" evidence="3">
    <location>
        <begin position="26"/>
        <end position="368"/>
    </location>
</feature>
<dbReference type="GO" id="GO:0008270">
    <property type="term" value="F:zinc ion binding"/>
    <property type="evidence" value="ECO:0007669"/>
    <property type="project" value="TreeGrafter"/>
</dbReference>
<protein>
    <recommendedName>
        <fullName evidence="3">Peptide hydrolase</fullName>
        <ecNumber evidence="3">3.4.-.-</ecNumber>
    </recommendedName>
</protein>
<dbReference type="InterPro" id="IPR007484">
    <property type="entry name" value="Peptidase_M28"/>
</dbReference>
<dbReference type="SUPFAM" id="SSF53187">
    <property type="entry name" value="Zn-dependent exopeptidases"/>
    <property type="match status" value="1"/>
</dbReference>
<feature type="signal peptide" evidence="3">
    <location>
        <begin position="1"/>
        <end position="25"/>
    </location>
</feature>
<evidence type="ECO:0000256" key="2">
    <source>
        <dbReference type="ARBA" id="ARBA00023315"/>
    </source>
</evidence>
<dbReference type="Pfam" id="PF04389">
    <property type="entry name" value="Peptidase_M28"/>
    <property type="match status" value="1"/>
</dbReference>
<comment type="caution">
    <text evidence="5">The sequence shown here is derived from an EMBL/GenBank/DDBJ whole genome shotgun (WGS) entry which is preliminary data.</text>
</comment>
<dbReference type="GO" id="GO:0008233">
    <property type="term" value="F:peptidase activity"/>
    <property type="evidence" value="ECO:0007669"/>
    <property type="project" value="UniProtKB-KW"/>
</dbReference>
<feature type="domain" description="Peptidase M28" evidence="4">
    <location>
        <begin position="119"/>
        <end position="353"/>
    </location>
</feature>
<dbReference type="FunFam" id="3.40.630.10:FF:000074">
    <property type="entry name" value="Peptide hydrolase"/>
    <property type="match status" value="1"/>
</dbReference>
<keyword evidence="3" id="KW-0732">Signal</keyword>
<keyword evidence="3" id="KW-0862">Zinc</keyword>
<dbReference type="Gene3D" id="3.40.630.10">
    <property type="entry name" value="Zn peptidases"/>
    <property type="match status" value="1"/>
</dbReference>
<evidence type="ECO:0000313" key="6">
    <source>
        <dbReference type="Proteomes" id="UP000283895"/>
    </source>
</evidence>
<evidence type="ECO:0000259" key="4">
    <source>
        <dbReference type="Pfam" id="PF04389"/>
    </source>
</evidence>